<dbReference type="SUPFAM" id="SSF55103">
    <property type="entry name" value="FAD-linked oxidases, C-terminal domain"/>
    <property type="match status" value="1"/>
</dbReference>
<proteinExistence type="inferred from homology"/>
<feature type="domain" description="FAD-binding PCMH-type" evidence="6">
    <location>
        <begin position="68"/>
        <end position="234"/>
    </location>
</feature>
<name>A0ABW0EVW2_9PSEU</name>
<dbReference type="Gene3D" id="3.30.465.10">
    <property type="match status" value="1"/>
</dbReference>
<dbReference type="PROSITE" id="PS51387">
    <property type="entry name" value="FAD_PCMH"/>
    <property type="match status" value="1"/>
</dbReference>
<dbReference type="InterPro" id="IPR016167">
    <property type="entry name" value="FAD-bd_PCMH_sub1"/>
</dbReference>
<dbReference type="RefSeq" id="WP_378250778.1">
    <property type="nucleotide sequence ID" value="NZ_JBHSKF010000019.1"/>
</dbReference>
<dbReference type="InterPro" id="IPR016166">
    <property type="entry name" value="FAD-bd_PCMH"/>
</dbReference>
<dbReference type="Pfam" id="PF09265">
    <property type="entry name" value="Cytokin-bind"/>
    <property type="match status" value="1"/>
</dbReference>
<dbReference type="Proteomes" id="UP001596157">
    <property type="component" value="Unassembled WGS sequence"/>
</dbReference>
<dbReference type="EMBL" id="JBHSKF010000019">
    <property type="protein sequence ID" value="MFC5290876.1"/>
    <property type="molecule type" value="Genomic_DNA"/>
</dbReference>
<evidence type="ECO:0000256" key="4">
    <source>
        <dbReference type="ARBA" id="ARBA00022827"/>
    </source>
</evidence>
<dbReference type="Gene3D" id="3.40.462.10">
    <property type="entry name" value="FAD-linked oxidases, C-terminal domain"/>
    <property type="match status" value="1"/>
</dbReference>
<comment type="cofactor">
    <cofactor evidence="1">
        <name>FAD</name>
        <dbReference type="ChEBI" id="CHEBI:57692"/>
    </cofactor>
</comment>
<dbReference type="Gene3D" id="3.30.43.10">
    <property type="entry name" value="Uridine Diphospho-n-acetylenolpyruvylglucosamine Reductase, domain 2"/>
    <property type="match status" value="1"/>
</dbReference>
<evidence type="ECO:0000313" key="8">
    <source>
        <dbReference type="Proteomes" id="UP001596157"/>
    </source>
</evidence>
<evidence type="ECO:0000313" key="7">
    <source>
        <dbReference type="EMBL" id="MFC5290876.1"/>
    </source>
</evidence>
<protein>
    <submittedName>
        <fullName evidence="7">FAD-binding protein</fullName>
    </submittedName>
</protein>
<evidence type="ECO:0000256" key="5">
    <source>
        <dbReference type="ARBA" id="ARBA00023002"/>
    </source>
</evidence>
<dbReference type="Pfam" id="PF01565">
    <property type="entry name" value="FAD_binding_4"/>
    <property type="match status" value="1"/>
</dbReference>
<evidence type="ECO:0000256" key="2">
    <source>
        <dbReference type="ARBA" id="ARBA00005466"/>
    </source>
</evidence>
<keyword evidence="3" id="KW-0285">Flavoprotein</keyword>
<dbReference type="InterPro" id="IPR016164">
    <property type="entry name" value="FAD-linked_Oxase-like_C"/>
</dbReference>
<dbReference type="InterPro" id="IPR015345">
    <property type="entry name" value="Cytokinin_DH_FAD/cytokin-bd"/>
</dbReference>
<evidence type="ECO:0000256" key="1">
    <source>
        <dbReference type="ARBA" id="ARBA00001974"/>
    </source>
</evidence>
<dbReference type="InterPro" id="IPR036318">
    <property type="entry name" value="FAD-bd_PCMH-like_sf"/>
</dbReference>
<dbReference type="InterPro" id="IPR006094">
    <property type="entry name" value="Oxid_FAD_bind_N"/>
</dbReference>
<dbReference type="InterPro" id="IPR050432">
    <property type="entry name" value="FAD-linked_Oxidoreductases_BP"/>
</dbReference>
<sequence>MVRGVRMGMGRRRFLAAGAVAVVAFDPIGMRWSAHAAPGDLRVPDLDGELVTDPAALAEAAEDYGQIAHRTPRAVLLPGSVRDIAVLVGFAHRHRIAVAVRGQGHSTFGQAQTAGVVIDSRPLSAITVSGRTAVVEAGATWGALIDAALPHGLTPPVMTDYVGLSVGGTLSVGGIGGASQHHGLQVDTVRQLEVVTGTGELVRCRRGDRLFAAVLAGLGQYGLITRAWLDLVPAPASARVYKVTYTRLSDLTAAQRTLIRDGRFSYVEGQLAPVDGGWAHILEAVAYYDTPPDDTAMLAGLPTGQVEIADLPLRAWLNRVTDLVDAIRPLKLPNPWINLFLPDRATDRFVASVLADLTPTEVGGGPILLYPFPRKRVSAPMLRVPNSDVVFLLSILRSVPQDDALVRTLLADNRAMYEKSLAIGATQYPIGSIPAEPGDWARHYGARYPQAVLDKATYDPRRILTPGQGIFR</sequence>
<comment type="caution">
    <text evidence="7">The sequence shown here is derived from an EMBL/GenBank/DDBJ whole genome shotgun (WGS) entry which is preliminary data.</text>
</comment>
<dbReference type="InterPro" id="IPR016169">
    <property type="entry name" value="FAD-bd_PCMH_sub2"/>
</dbReference>
<evidence type="ECO:0000259" key="6">
    <source>
        <dbReference type="PROSITE" id="PS51387"/>
    </source>
</evidence>
<dbReference type="PANTHER" id="PTHR13878">
    <property type="entry name" value="GULONOLACTONE OXIDASE"/>
    <property type="match status" value="1"/>
</dbReference>
<dbReference type="InterPro" id="IPR006093">
    <property type="entry name" value="Oxy_OxRdtase_FAD_BS"/>
</dbReference>
<reference evidence="8" key="1">
    <citation type="journal article" date="2019" name="Int. J. Syst. Evol. Microbiol.">
        <title>The Global Catalogue of Microorganisms (GCM) 10K type strain sequencing project: providing services to taxonomists for standard genome sequencing and annotation.</title>
        <authorList>
            <consortium name="The Broad Institute Genomics Platform"/>
            <consortium name="The Broad Institute Genome Sequencing Center for Infectious Disease"/>
            <person name="Wu L."/>
            <person name="Ma J."/>
        </authorList>
    </citation>
    <scope>NUCLEOTIDE SEQUENCE [LARGE SCALE GENOMIC DNA]</scope>
    <source>
        <strain evidence="8">CCUG 59778</strain>
    </source>
</reference>
<keyword evidence="8" id="KW-1185">Reference proteome</keyword>
<organism evidence="7 8">
    <name type="scientific">Actinokineospora guangxiensis</name>
    <dbReference type="NCBI Taxonomy" id="1490288"/>
    <lineage>
        <taxon>Bacteria</taxon>
        <taxon>Bacillati</taxon>
        <taxon>Actinomycetota</taxon>
        <taxon>Actinomycetes</taxon>
        <taxon>Pseudonocardiales</taxon>
        <taxon>Pseudonocardiaceae</taxon>
        <taxon>Actinokineospora</taxon>
    </lineage>
</organism>
<dbReference type="PANTHER" id="PTHR13878:SF53">
    <property type="entry name" value="CYTOKININ DEHYDROGENASE 6"/>
    <property type="match status" value="1"/>
</dbReference>
<comment type="similarity">
    <text evidence="2">Belongs to the oxygen-dependent FAD-linked oxidoreductase family.</text>
</comment>
<keyword evidence="5" id="KW-0560">Oxidoreductase</keyword>
<evidence type="ECO:0000256" key="3">
    <source>
        <dbReference type="ARBA" id="ARBA00022630"/>
    </source>
</evidence>
<gene>
    <name evidence="7" type="ORF">ACFPM7_27830</name>
</gene>
<dbReference type="PROSITE" id="PS00862">
    <property type="entry name" value="OX2_COVAL_FAD"/>
    <property type="match status" value="1"/>
</dbReference>
<keyword evidence="4" id="KW-0274">FAD</keyword>
<dbReference type="InterPro" id="IPR016170">
    <property type="entry name" value="Cytok_DH_C_sf"/>
</dbReference>
<accession>A0ABW0EVW2</accession>
<dbReference type="SUPFAM" id="SSF56176">
    <property type="entry name" value="FAD-binding/transporter-associated domain-like"/>
    <property type="match status" value="1"/>
</dbReference>